<feature type="region of interest" description="Disordered" evidence="1">
    <location>
        <begin position="1"/>
        <end position="26"/>
    </location>
</feature>
<proteinExistence type="predicted"/>
<dbReference type="EMBL" id="CSWP01000009">
    <property type="protein sequence ID" value="CPV66237.1"/>
    <property type="molecule type" value="Genomic_DNA"/>
</dbReference>
<evidence type="ECO:0000313" key="2">
    <source>
        <dbReference type="EMBL" id="CPV66237.1"/>
    </source>
</evidence>
<name>A0A0U0ZRB4_9MYCO</name>
<reference evidence="2 3" key="1">
    <citation type="submission" date="2015-03" db="EMBL/GenBank/DDBJ databases">
        <authorList>
            <person name="Murphy D."/>
        </authorList>
    </citation>
    <scope>NUCLEOTIDE SEQUENCE [LARGE SCALE GENOMIC DNA]</scope>
    <source>
        <strain evidence="2 3">PAP088</strain>
    </source>
</reference>
<protein>
    <submittedName>
        <fullName evidence="2">Uncharacterized protein</fullName>
    </submittedName>
</protein>
<organism evidence="2 3">
    <name type="scientific">Mycobacteroides abscessus</name>
    <dbReference type="NCBI Taxonomy" id="36809"/>
    <lineage>
        <taxon>Bacteria</taxon>
        <taxon>Bacillati</taxon>
        <taxon>Actinomycetota</taxon>
        <taxon>Actinomycetes</taxon>
        <taxon>Mycobacteriales</taxon>
        <taxon>Mycobacteriaceae</taxon>
        <taxon>Mycobacteroides</taxon>
    </lineage>
</organism>
<sequence>MSRGKQISARARARRRRADRTQGDRWSAMKASSTLIRTRDEVLTRSANNPFVSAMARGLLADTYSRYTERFIEEGADESEAKHIALTAMAHSSGLSPEDPELLEQLQSQKHTRELAPLRVGDPYVISPAMHATVMAAAETLTAQNIAGWRSEDLLSEHGCLLLPHIQLVQDKQKTAPEEIVMLSWSTGAYTSPLDGQTSKVLYQTAWYDSNGPIEVPEFTAAKNTAARSGHPLPSFGVATSCRHELDLSHERIEQAQGSLTDWLTGVAAEKESESITIGEHAGDVITVDDIISWQARYLFAFMGLAQQRIATVQRFRETRTNGAKPLQYDDVRVVQLRSFSPIGDVEQTGPERQHHHRWIVRMHKVNQWYPSEGVHKIIWRGPYIKGPADAPLLPGEKVNALIR</sequence>
<accession>A0A0U0ZRB4</accession>
<dbReference type="RefSeq" id="WP_131724575.1">
    <property type="nucleotide sequence ID" value="NZ_CSWP01000009.1"/>
</dbReference>
<evidence type="ECO:0000313" key="3">
    <source>
        <dbReference type="Proteomes" id="UP000045782"/>
    </source>
</evidence>
<gene>
    <name evidence="2" type="ORF">ERS075579_03964</name>
</gene>
<dbReference type="Proteomes" id="UP000045782">
    <property type="component" value="Unassembled WGS sequence"/>
</dbReference>
<evidence type="ECO:0000256" key="1">
    <source>
        <dbReference type="SAM" id="MobiDB-lite"/>
    </source>
</evidence>
<dbReference type="AlphaFoldDB" id="A0A0U0ZRB4"/>